<keyword evidence="1 2" id="KW-0732">Signal</keyword>
<evidence type="ECO:0000259" key="3">
    <source>
        <dbReference type="PROSITE" id="PS51352"/>
    </source>
</evidence>
<dbReference type="PANTHER" id="PTHR15337">
    <property type="entry name" value="ANTERIOR GRADIENT PROTEIN-RELATED"/>
    <property type="match status" value="1"/>
</dbReference>
<dbReference type="SUPFAM" id="SSF52833">
    <property type="entry name" value="Thioredoxin-like"/>
    <property type="match status" value="1"/>
</dbReference>
<dbReference type="Pfam" id="PF13899">
    <property type="entry name" value="Thioredoxin_7"/>
    <property type="match status" value="1"/>
</dbReference>
<feature type="chain" id="PRO_5011509917" evidence="2">
    <location>
        <begin position="43"/>
        <end position="578"/>
    </location>
</feature>
<dbReference type="Gene3D" id="3.40.30.10">
    <property type="entry name" value="Glutaredoxin"/>
    <property type="match status" value="1"/>
</dbReference>
<dbReference type="InterPro" id="IPR051099">
    <property type="entry name" value="AGR/TXD"/>
</dbReference>
<dbReference type="EMBL" id="FOQD01000001">
    <property type="protein sequence ID" value="SFH57430.1"/>
    <property type="molecule type" value="Genomic_DNA"/>
</dbReference>
<reference evidence="5" key="1">
    <citation type="submission" date="2016-10" db="EMBL/GenBank/DDBJ databases">
        <authorList>
            <person name="Varghese N."/>
            <person name="Submissions S."/>
        </authorList>
    </citation>
    <scope>NUCLEOTIDE SEQUENCE [LARGE SCALE GENOMIC DNA]</scope>
    <source>
        <strain evidence="5">DSM 26348</strain>
    </source>
</reference>
<evidence type="ECO:0000256" key="2">
    <source>
        <dbReference type="SAM" id="SignalP"/>
    </source>
</evidence>
<dbReference type="PROSITE" id="PS51352">
    <property type="entry name" value="THIOREDOXIN_2"/>
    <property type="match status" value="1"/>
</dbReference>
<sequence length="578" mass="63093">MRSLLSFNLKPSTFNLPPVSLMRRTLLLLLLNLTLLCPLALAAETSTADKPAEVFELPPAKSAIKWRINLAEAQAEAKAANKPLLILFTAPSWCGPCRMFESGTMPEAPVGEAVNEHLICVYMDDSQRDSFPQEYQDQVRAALKQLDVHAFPSFVFADADLQPLAGFAGGGDVDSFVKRVEESRTAFASASSALAGQKPQDITDPAQLDKFLSALPSELVEGFWYPTVERLVASNKDNPTEVHQKWSKWVDDLNARKESDYLANMRGMVPFLLARGKSPAEVQVTLDKELAESAGKPTRLQVLAVQQGRVFIADEKPEEALKTLESVLQSSAAHKEDQETAKSLKAAALIQLNRTDAALVLATETVEIPADTSDVTKADLIDLKMVELSFTAKRLEGVLDLLRRVDEHADPATIRRLAGAVSEYHSIIGGQDEFLGRLRLNIVRTAPNLNELQKLAIALTSIVNFEAAGNSESAAAAREFVASLPAPTPEMLANPQLPQLIEAGKDRVSALKFLSKNSRGAVKAQYLLQAALCCRECDRQDQVQELIVEADKVLAELPPSTNPTALHAAQELRKKCES</sequence>
<dbReference type="AlphaFoldDB" id="A0A1I3B5F3"/>
<feature type="domain" description="Thioredoxin" evidence="3">
    <location>
        <begin position="46"/>
        <end position="185"/>
    </location>
</feature>
<dbReference type="InterPro" id="IPR036249">
    <property type="entry name" value="Thioredoxin-like_sf"/>
</dbReference>
<feature type="signal peptide" evidence="2">
    <location>
        <begin position="1"/>
        <end position="42"/>
    </location>
</feature>
<dbReference type="OrthoDB" id="267639at2"/>
<dbReference type="Proteomes" id="UP000199518">
    <property type="component" value="Unassembled WGS sequence"/>
</dbReference>
<keyword evidence="5" id="KW-1185">Reference proteome</keyword>
<gene>
    <name evidence="4" type="ORF">SAMN05421753_101244</name>
</gene>
<evidence type="ECO:0000313" key="4">
    <source>
        <dbReference type="EMBL" id="SFH57430.1"/>
    </source>
</evidence>
<protein>
    <submittedName>
        <fullName evidence="4">Thioredoxin-like</fullName>
    </submittedName>
</protein>
<organism evidence="4 5">
    <name type="scientific">Planctomicrobium piriforme</name>
    <dbReference type="NCBI Taxonomy" id="1576369"/>
    <lineage>
        <taxon>Bacteria</taxon>
        <taxon>Pseudomonadati</taxon>
        <taxon>Planctomycetota</taxon>
        <taxon>Planctomycetia</taxon>
        <taxon>Planctomycetales</taxon>
        <taxon>Planctomycetaceae</taxon>
        <taxon>Planctomicrobium</taxon>
    </lineage>
</organism>
<proteinExistence type="predicted"/>
<dbReference type="CDD" id="cd02947">
    <property type="entry name" value="TRX_family"/>
    <property type="match status" value="1"/>
</dbReference>
<dbReference type="PANTHER" id="PTHR15337:SF11">
    <property type="entry name" value="THIOREDOXIN DOMAIN-CONTAINING PROTEIN"/>
    <property type="match status" value="1"/>
</dbReference>
<name>A0A1I3B5F3_9PLAN</name>
<evidence type="ECO:0000313" key="5">
    <source>
        <dbReference type="Proteomes" id="UP000199518"/>
    </source>
</evidence>
<evidence type="ECO:0000256" key="1">
    <source>
        <dbReference type="ARBA" id="ARBA00022729"/>
    </source>
</evidence>
<dbReference type="InterPro" id="IPR013766">
    <property type="entry name" value="Thioredoxin_domain"/>
</dbReference>
<accession>A0A1I3B5F3</accession>
<dbReference type="STRING" id="1576369.SAMN05421753_101244"/>